<accession>A6ZPK4</accession>
<dbReference type="Proteomes" id="UP000007060">
    <property type="component" value="Unassembled WGS sequence"/>
</dbReference>
<dbReference type="EMBL" id="AAFW02000032">
    <property type="protein sequence ID" value="EDN63694.1"/>
    <property type="molecule type" value="Genomic_DNA"/>
</dbReference>
<gene>
    <name evidence="1" type="ORF">SCY_5419</name>
</gene>
<proteinExistence type="predicted"/>
<dbReference type="AlphaFoldDB" id="A6ZPK4"/>
<reference evidence="1 2" key="1">
    <citation type="journal article" date="2007" name="Proc. Natl. Acad. Sci. U.S.A.">
        <title>Genome sequencing and comparative analysis of Saccharomyces cerevisiae strain YJM789.</title>
        <authorList>
            <person name="Wei W."/>
            <person name="McCusker J.H."/>
            <person name="Hyman R.W."/>
            <person name="Jones T."/>
            <person name="Ning Y."/>
            <person name="Cao Z."/>
            <person name="Gu Z."/>
            <person name="Bruno D."/>
            <person name="Miranda M."/>
            <person name="Nguyen M."/>
            <person name="Wilhelmy J."/>
            <person name="Komp C."/>
            <person name="Tamse R."/>
            <person name="Wang X."/>
            <person name="Jia P."/>
            <person name="Luedi P."/>
            <person name="Oefner P.J."/>
            <person name="David L."/>
            <person name="Dietrich F.S."/>
            <person name="Li Y."/>
            <person name="Davis R.W."/>
            <person name="Steinmetz L.M."/>
        </authorList>
    </citation>
    <scope>NUCLEOTIDE SEQUENCE [LARGE SCALE GENOMIC DNA]</scope>
    <source>
        <strain evidence="1 2">YJM789</strain>
    </source>
</reference>
<protein>
    <submittedName>
        <fullName evidence="1">Conserved protein</fullName>
    </submittedName>
</protein>
<evidence type="ECO:0000313" key="2">
    <source>
        <dbReference type="Proteomes" id="UP000007060"/>
    </source>
</evidence>
<comment type="caution">
    <text evidence="1">The sequence shown here is derived from an EMBL/GenBank/DDBJ whole genome shotgun (WGS) entry which is preliminary data.</text>
</comment>
<organism evidence="1 2">
    <name type="scientific">Saccharomyces cerevisiae (strain YJM789)</name>
    <name type="common">Baker's yeast</name>
    <dbReference type="NCBI Taxonomy" id="307796"/>
    <lineage>
        <taxon>Eukaryota</taxon>
        <taxon>Fungi</taxon>
        <taxon>Dikarya</taxon>
        <taxon>Ascomycota</taxon>
        <taxon>Saccharomycotina</taxon>
        <taxon>Saccharomycetes</taxon>
        <taxon>Saccharomycetales</taxon>
        <taxon>Saccharomycetaceae</taxon>
        <taxon>Saccharomyces</taxon>
    </lineage>
</organism>
<name>A6ZPK4_YEAS7</name>
<dbReference type="OrthoDB" id="10268146at2759"/>
<evidence type="ECO:0000313" key="1">
    <source>
        <dbReference type="EMBL" id="EDN63694.1"/>
    </source>
</evidence>
<sequence>MTFHLGWTILWYNQAYLEVWATVFQDEMHKYSLHPQSRDAKTKFCCCIPFK</sequence>
<dbReference type="HOGENOM" id="CLU_3108209_0_0_1"/>